<sequence length="170" mass="19250">MIAFSIIGVLSLVLIYFVLRFQNAQRELILTRTNARVSAKRATNAYRYIMALASEQQHELLSKLESANTSGLIKTTDYQRLQVLFSHFSTIVMFCSEKDATVEEAINSALKKEEINLLDVREVIKNMPNDVRMSWSRNSCESFIAACVAMTRTFTGRAEKSEEKDVQPGS</sequence>
<reference evidence="1" key="2">
    <citation type="submission" date="2020-09" db="EMBL/GenBank/DDBJ databases">
        <authorList>
            <person name="Sun Q."/>
            <person name="Kim S."/>
        </authorList>
    </citation>
    <scope>NUCLEOTIDE SEQUENCE</scope>
    <source>
        <strain evidence="1">KCTC 22164</strain>
    </source>
</reference>
<name>A0A918JJX7_9ALTE</name>
<gene>
    <name evidence="1" type="ORF">GCM10007391_18950</name>
</gene>
<proteinExistence type="predicted"/>
<evidence type="ECO:0000313" key="1">
    <source>
        <dbReference type="EMBL" id="GGW85254.1"/>
    </source>
</evidence>
<evidence type="ECO:0000313" key="2">
    <source>
        <dbReference type="Proteomes" id="UP000631300"/>
    </source>
</evidence>
<reference evidence="1" key="1">
    <citation type="journal article" date="2014" name="Int. J. Syst. Evol. Microbiol.">
        <title>Complete genome sequence of Corynebacterium casei LMG S-19264T (=DSM 44701T), isolated from a smear-ripened cheese.</title>
        <authorList>
            <consortium name="US DOE Joint Genome Institute (JGI-PGF)"/>
            <person name="Walter F."/>
            <person name="Albersmeier A."/>
            <person name="Kalinowski J."/>
            <person name="Ruckert C."/>
        </authorList>
    </citation>
    <scope>NUCLEOTIDE SEQUENCE</scope>
    <source>
        <strain evidence="1">KCTC 22164</strain>
    </source>
</reference>
<dbReference type="RefSeq" id="WP_189405739.1">
    <property type="nucleotide sequence ID" value="NZ_BMXP01000003.1"/>
</dbReference>
<dbReference type="EMBL" id="BMXP01000003">
    <property type="protein sequence ID" value="GGW85254.1"/>
    <property type="molecule type" value="Genomic_DNA"/>
</dbReference>
<accession>A0A918JJX7</accession>
<dbReference type="AlphaFoldDB" id="A0A918JJX7"/>
<dbReference type="Proteomes" id="UP000631300">
    <property type="component" value="Unassembled WGS sequence"/>
</dbReference>
<protein>
    <submittedName>
        <fullName evidence="1">Uncharacterized protein</fullName>
    </submittedName>
</protein>
<comment type="caution">
    <text evidence="1">The sequence shown here is derived from an EMBL/GenBank/DDBJ whole genome shotgun (WGS) entry which is preliminary data.</text>
</comment>
<organism evidence="1 2">
    <name type="scientific">Alteromonas halophila</name>
    <dbReference type="NCBI Taxonomy" id="516698"/>
    <lineage>
        <taxon>Bacteria</taxon>
        <taxon>Pseudomonadati</taxon>
        <taxon>Pseudomonadota</taxon>
        <taxon>Gammaproteobacteria</taxon>
        <taxon>Alteromonadales</taxon>
        <taxon>Alteromonadaceae</taxon>
        <taxon>Alteromonas/Salinimonas group</taxon>
        <taxon>Alteromonas</taxon>
    </lineage>
</organism>
<keyword evidence="2" id="KW-1185">Reference proteome</keyword>